<name>A0A5C0VJF9_9SPHI</name>
<organism evidence="1 2">
    <name type="scientific">Pedobacter aquae</name>
    <dbReference type="NCBI Taxonomy" id="2605747"/>
    <lineage>
        <taxon>Bacteria</taxon>
        <taxon>Pseudomonadati</taxon>
        <taxon>Bacteroidota</taxon>
        <taxon>Sphingobacteriia</taxon>
        <taxon>Sphingobacteriales</taxon>
        <taxon>Sphingobacteriaceae</taxon>
        <taxon>Pedobacter</taxon>
    </lineage>
</organism>
<dbReference type="EMBL" id="CP043329">
    <property type="protein sequence ID" value="QEK51134.1"/>
    <property type="molecule type" value="Genomic_DNA"/>
</dbReference>
<accession>A0A5C0VJF9</accession>
<protein>
    <submittedName>
        <fullName evidence="1">Uncharacterized protein</fullName>
    </submittedName>
</protein>
<proteinExistence type="predicted"/>
<dbReference type="KEGG" id="pej:FYC62_05185"/>
<evidence type="ECO:0000313" key="1">
    <source>
        <dbReference type="EMBL" id="QEK51134.1"/>
    </source>
</evidence>
<gene>
    <name evidence="1" type="ORF">FYC62_05185</name>
</gene>
<dbReference type="Proteomes" id="UP000323653">
    <property type="component" value="Chromosome"/>
</dbReference>
<evidence type="ECO:0000313" key="2">
    <source>
        <dbReference type="Proteomes" id="UP000323653"/>
    </source>
</evidence>
<sequence>MENLIYILAPIALFLFKAYQNFQKEQEKARKRNLSIPEQPEITVKDEVQTQPMIEERTEATELKPDYKLSKPEKYEKEQYERMVYERLKTPNQKPKDYYNPEIPSAEVMKSRAIHEKHKHGVSLPKQEVQESYDFDLRQAVINEAVLKRPY</sequence>
<dbReference type="AlphaFoldDB" id="A0A5C0VJF9"/>
<reference evidence="1 2" key="1">
    <citation type="submission" date="2019-08" db="EMBL/GenBank/DDBJ databases">
        <title>Pedobacter sp. nov., isolated from Han river, South Korea.</title>
        <authorList>
            <person name="Lee D.-H."/>
            <person name="Kim Y.-S."/>
            <person name="Hwang E.-M."/>
            <person name="Le Tran T.C."/>
            <person name="Cha C.-J."/>
        </authorList>
    </citation>
    <scope>NUCLEOTIDE SEQUENCE [LARGE SCALE GENOMIC DNA]</scope>
    <source>
        <strain evidence="1 2">CJ43</strain>
    </source>
</reference>
<dbReference type="RefSeq" id="WP_149074185.1">
    <property type="nucleotide sequence ID" value="NZ_CP043329.1"/>
</dbReference>
<keyword evidence="2" id="KW-1185">Reference proteome</keyword>